<organism evidence="1">
    <name type="scientific">Haemonchus placei</name>
    <name type="common">Barber's pole worm</name>
    <dbReference type="NCBI Taxonomy" id="6290"/>
    <lineage>
        <taxon>Eukaryota</taxon>
        <taxon>Metazoa</taxon>
        <taxon>Ecdysozoa</taxon>
        <taxon>Nematoda</taxon>
        <taxon>Chromadorea</taxon>
        <taxon>Rhabditida</taxon>
        <taxon>Rhabditina</taxon>
        <taxon>Rhabditomorpha</taxon>
        <taxon>Strongyloidea</taxon>
        <taxon>Trichostrongylidae</taxon>
        <taxon>Haemonchus</taxon>
    </lineage>
</organism>
<proteinExistence type="predicted"/>
<dbReference type="WBParaSite" id="HPLM_0001427801-mRNA-1">
    <property type="protein sequence ID" value="HPLM_0001427801-mRNA-1"/>
    <property type="gene ID" value="HPLM_0001427801"/>
</dbReference>
<accession>A0A0N4WRZ3</accession>
<protein>
    <submittedName>
        <fullName evidence="1">Uncharacterized protein</fullName>
    </submittedName>
</protein>
<evidence type="ECO:0000313" key="1">
    <source>
        <dbReference type="WBParaSite" id="HPLM_0001427801-mRNA-1"/>
    </source>
</evidence>
<reference evidence="1" key="1">
    <citation type="submission" date="2017-02" db="UniProtKB">
        <authorList>
            <consortium name="WormBaseParasite"/>
        </authorList>
    </citation>
    <scope>IDENTIFICATION</scope>
</reference>
<dbReference type="AlphaFoldDB" id="A0A0N4WRZ3"/>
<name>A0A0N4WRZ3_HAEPC</name>
<sequence>LMGWKCRCPRYCTKSTSVFRSLADTSNSFTENPFFFKYFLR</sequence>